<sequence length="81" mass="9283">MDRPFEVGDWVVCESALYTKGLVTTGLSYRISNSSNLLIQAEWDDGISSVWLPKSWFRLEDPFQTKVRLTRDKLLTTKTNG</sequence>
<reference evidence="1 2" key="1">
    <citation type="submission" date="2018-03" db="EMBL/GenBank/DDBJ databases">
        <title>Genomic Encyclopedia of Archaeal and Bacterial Type Strains, Phase II (KMG-II): from individual species to whole genera.</title>
        <authorList>
            <person name="Goeker M."/>
        </authorList>
    </citation>
    <scope>NUCLEOTIDE SEQUENCE [LARGE SCALE GENOMIC DNA]</scope>
    <source>
        <strain evidence="1 2">DSM 28354</strain>
    </source>
</reference>
<dbReference type="AlphaFoldDB" id="A0A2T0SYB1"/>
<dbReference type="Proteomes" id="UP000238375">
    <property type="component" value="Unassembled WGS sequence"/>
</dbReference>
<comment type="caution">
    <text evidence="1">The sequence shown here is derived from an EMBL/GenBank/DDBJ whole genome shotgun (WGS) entry which is preliminary data.</text>
</comment>
<organism evidence="1 2">
    <name type="scientific">Spirosoma oryzae</name>
    <dbReference type="NCBI Taxonomy" id="1469603"/>
    <lineage>
        <taxon>Bacteria</taxon>
        <taxon>Pseudomonadati</taxon>
        <taxon>Bacteroidota</taxon>
        <taxon>Cytophagia</taxon>
        <taxon>Cytophagales</taxon>
        <taxon>Cytophagaceae</taxon>
        <taxon>Spirosoma</taxon>
    </lineage>
</organism>
<gene>
    <name evidence="1" type="ORF">CLV58_109107</name>
</gene>
<name>A0A2T0SYB1_9BACT</name>
<protein>
    <submittedName>
        <fullName evidence="1">Uncharacterized protein</fullName>
    </submittedName>
</protein>
<evidence type="ECO:0000313" key="1">
    <source>
        <dbReference type="EMBL" id="PRY38380.1"/>
    </source>
</evidence>
<proteinExistence type="predicted"/>
<accession>A0A2T0SYB1</accession>
<evidence type="ECO:0000313" key="2">
    <source>
        <dbReference type="Proteomes" id="UP000238375"/>
    </source>
</evidence>
<keyword evidence="2" id="KW-1185">Reference proteome</keyword>
<dbReference type="EMBL" id="PVTE01000009">
    <property type="protein sequence ID" value="PRY38380.1"/>
    <property type="molecule type" value="Genomic_DNA"/>
</dbReference>